<dbReference type="GO" id="GO:0005829">
    <property type="term" value="C:cytosol"/>
    <property type="evidence" value="ECO:0007669"/>
    <property type="project" value="TreeGrafter"/>
</dbReference>
<comment type="similarity">
    <text evidence="2">Belongs to the Nudix hydrolase family. NudF subfamily.</text>
</comment>
<dbReference type="CDD" id="cd24155">
    <property type="entry name" value="NUDIX_ADPRase"/>
    <property type="match status" value="1"/>
</dbReference>
<evidence type="ECO:0000256" key="4">
    <source>
        <dbReference type="ARBA" id="ARBA00013297"/>
    </source>
</evidence>
<dbReference type="PANTHER" id="PTHR11839">
    <property type="entry name" value="UDP/ADP-SUGAR PYROPHOSPHATASE"/>
    <property type="match status" value="1"/>
</dbReference>
<evidence type="ECO:0000256" key="3">
    <source>
        <dbReference type="ARBA" id="ARBA00012453"/>
    </source>
</evidence>
<protein>
    <recommendedName>
        <fullName evidence="4">ADP-ribose pyrophosphatase</fullName>
        <ecNumber evidence="3">3.6.1.13</ecNumber>
    </recommendedName>
    <alternativeName>
        <fullName evidence="9">ADP-ribose diphosphatase</fullName>
    </alternativeName>
    <alternativeName>
        <fullName evidence="11">ADP-ribose phosphohydrolase</fullName>
    </alternativeName>
    <alternativeName>
        <fullName evidence="10">Adenosine diphosphoribose pyrophosphatase</fullName>
    </alternativeName>
</protein>
<dbReference type="NCBIfam" id="TIGR00052">
    <property type="entry name" value="nudix-type nucleoside diphosphatase, YffH/AdpP family"/>
    <property type="match status" value="1"/>
</dbReference>
<evidence type="ECO:0000256" key="9">
    <source>
        <dbReference type="ARBA" id="ARBA00030162"/>
    </source>
</evidence>
<dbReference type="InterPro" id="IPR000086">
    <property type="entry name" value="NUDIX_hydrolase_dom"/>
</dbReference>
<dbReference type="PANTHER" id="PTHR11839:SF5">
    <property type="entry name" value="ADP-RIBOSE PYROPHOSPHATASE"/>
    <property type="match status" value="1"/>
</dbReference>
<evidence type="ECO:0000256" key="10">
    <source>
        <dbReference type="ARBA" id="ARBA00030308"/>
    </source>
</evidence>
<dbReference type="InterPro" id="IPR020084">
    <property type="entry name" value="NUDIX_hydrolase_CS"/>
</dbReference>
<comment type="catalytic activity">
    <reaction evidence="12">
        <text>ADP-D-ribose + H2O = D-ribose 5-phosphate + AMP + 2 H(+)</text>
        <dbReference type="Rhea" id="RHEA:10412"/>
        <dbReference type="ChEBI" id="CHEBI:15377"/>
        <dbReference type="ChEBI" id="CHEBI:15378"/>
        <dbReference type="ChEBI" id="CHEBI:57967"/>
        <dbReference type="ChEBI" id="CHEBI:78346"/>
        <dbReference type="ChEBI" id="CHEBI:456215"/>
        <dbReference type="EC" id="3.6.1.13"/>
    </reaction>
</comment>
<dbReference type="InterPro" id="IPR015797">
    <property type="entry name" value="NUDIX_hydrolase-like_dom_sf"/>
</dbReference>
<dbReference type="GO" id="GO:0046872">
    <property type="term" value="F:metal ion binding"/>
    <property type="evidence" value="ECO:0007669"/>
    <property type="project" value="UniProtKB-KW"/>
</dbReference>
<dbReference type="Pfam" id="PF00293">
    <property type="entry name" value="NUDIX"/>
    <property type="match status" value="1"/>
</dbReference>
<keyword evidence="7" id="KW-0460">Magnesium</keyword>
<dbReference type="GO" id="GO:0019693">
    <property type="term" value="P:ribose phosphate metabolic process"/>
    <property type="evidence" value="ECO:0007669"/>
    <property type="project" value="TreeGrafter"/>
</dbReference>
<evidence type="ECO:0000256" key="6">
    <source>
        <dbReference type="ARBA" id="ARBA00022801"/>
    </source>
</evidence>
<evidence type="ECO:0000256" key="2">
    <source>
        <dbReference type="ARBA" id="ARBA00007482"/>
    </source>
</evidence>
<keyword evidence="5" id="KW-0479">Metal-binding</keyword>
<name>A0A3B0YJR9_9ZZZZ</name>
<accession>A0A3B0YJR9</accession>
<comment type="cofactor">
    <cofactor evidence="1">
        <name>Mg(2+)</name>
        <dbReference type="ChEBI" id="CHEBI:18420"/>
    </cofactor>
</comment>
<reference evidence="14" key="1">
    <citation type="submission" date="2018-06" db="EMBL/GenBank/DDBJ databases">
        <authorList>
            <person name="Zhirakovskaya E."/>
        </authorList>
    </citation>
    <scope>NUCLEOTIDE SEQUENCE</scope>
</reference>
<dbReference type="GO" id="GO:0019144">
    <property type="term" value="F:ADP-sugar diphosphatase activity"/>
    <property type="evidence" value="ECO:0007669"/>
    <property type="project" value="TreeGrafter"/>
</dbReference>
<dbReference type="EMBL" id="UOFL01000058">
    <property type="protein sequence ID" value="VAW74469.1"/>
    <property type="molecule type" value="Genomic_DNA"/>
</dbReference>
<proteinExistence type="inferred from homology"/>
<dbReference type="EC" id="3.6.1.13" evidence="3"/>
<evidence type="ECO:0000256" key="11">
    <source>
        <dbReference type="ARBA" id="ARBA00033056"/>
    </source>
</evidence>
<evidence type="ECO:0000259" key="13">
    <source>
        <dbReference type="PROSITE" id="PS51462"/>
    </source>
</evidence>
<organism evidence="14">
    <name type="scientific">hydrothermal vent metagenome</name>
    <dbReference type="NCBI Taxonomy" id="652676"/>
    <lineage>
        <taxon>unclassified sequences</taxon>
        <taxon>metagenomes</taxon>
        <taxon>ecological metagenomes</taxon>
    </lineage>
</organism>
<evidence type="ECO:0000256" key="1">
    <source>
        <dbReference type="ARBA" id="ARBA00001946"/>
    </source>
</evidence>
<evidence type="ECO:0000256" key="5">
    <source>
        <dbReference type="ARBA" id="ARBA00022723"/>
    </source>
</evidence>
<dbReference type="Gene3D" id="3.90.79.10">
    <property type="entry name" value="Nucleoside Triphosphate Pyrophosphohydrolase"/>
    <property type="match status" value="1"/>
</dbReference>
<dbReference type="AlphaFoldDB" id="A0A3B0YJR9"/>
<evidence type="ECO:0000256" key="12">
    <source>
        <dbReference type="ARBA" id="ARBA00049546"/>
    </source>
</evidence>
<dbReference type="SUPFAM" id="SSF55811">
    <property type="entry name" value="Nudix"/>
    <property type="match status" value="1"/>
</dbReference>
<evidence type="ECO:0000256" key="7">
    <source>
        <dbReference type="ARBA" id="ARBA00022842"/>
    </source>
</evidence>
<dbReference type="PROSITE" id="PS51462">
    <property type="entry name" value="NUDIX"/>
    <property type="match status" value="1"/>
</dbReference>
<feature type="domain" description="Nudix hydrolase" evidence="13">
    <location>
        <begin position="42"/>
        <end position="180"/>
    </location>
</feature>
<gene>
    <name evidence="14" type="ORF">MNBD_GAMMA12-196</name>
</gene>
<evidence type="ECO:0000256" key="8">
    <source>
        <dbReference type="ARBA" id="ARBA00025164"/>
    </source>
</evidence>
<dbReference type="InterPro" id="IPR004385">
    <property type="entry name" value="NDP_pyrophosphatase"/>
</dbReference>
<evidence type="ECO:0000313" key="14">
    <source>
        <dbReference type="EMBL" id="VAW74469.1"/>
    </source>
</evidence>
<dbReference type="GO" id="GO:0006753">
    <property type="term" value="P:nucleoside phosphate metabolic process"/>
    <property type="evidence" value="ECO:0007669"/>
    <property type="project" value="TreeGrafter"/>
</dbReference>
<dbReference type="GO" id="GO:0047631">
    <property type="term" value="F:ADP-ribose diphosphatase activity"/>
    <property type="evidence" value="ECO:0007669"/>
    <property type="project" value="UniProtKB-EC"/>
</dbReference>
<keyword evidence="6 14" id="KW-0378">Hydrolase</keyword>
<sequence>MQFKVLKREQCYQGFFSIDSISLQHSLFAGGMSQVISREIIGKGGAAAILLYDPAVRKLVLVEQFRVGAMDDSTGAWLTELVAGYIEPGEEPEQVVRREAIEEAGCPIEETVFIGKYYVSPGSTSERMTLYCGKVDSSNIGGIHGLEEEGEDIRVKVVEVEQALGMLQTGEINSATPWIALLWLQANESMLRDQWL</sequence>
<dbReference type="PROSITE" id="PS00893">
    <property type="entry name" value="NUDIX_BOX"/>
    <property type="match status" value="1"/>
</dbReference>
<comment type="function">
    <text evidence="8">Acts on ADP-mannose and ADP-glucose as well as ADP-ribose. Prevents glycogen biosynthesis. The reaction catalyzed by this enzyme is a limiting step of the gluconeogenic process.</text>
</comment>